<dbReference type="GO" id="GO:0005759">
    <property type="term" value="C:mitochondrial matrix"/>
    <property type="evidence" value="ECO:0007669"/>
    <property type="project" value="InterPro"/>
</dbReference>
<dbReference type="InterPro" id="IPR003428">
    <property type="entry name" value="MAM33"/>
</dbReference>
<dbReference type="STRING" id="1088818.A0A2I0B838"/>
<dbReference type="EMBL" id="KZ451906">
    <property type="protein sequence ID" value="PKA63963.1"/>
    <property type="molecule type" value="Genomic_DNA"/>
</dbReference>
<dbReference type="InterPro" id="IPR036561">
    <property type="entry name" value="MAM33_sf"/>
</dbReference>
<dbReference type="PANTHER" id="PTHR10826">
    <property type="entry name" value="COMPLEMENT COMPONENT 1"/>
    <property type="match status" value="1"/>
</dbReference>
<dbReference type="Pfam" id="PF02330">
    <property type="entry name" value="MAM33"/>
    <property type="match status" value="1"/>
</dbReference>
<proteinExistence type="predicted"/>
<keyword evidence="3" id="KW-1185">Reference proteome</keyword>
<protein>
    <recommendedName>
        <fullName evidence="4">Mitochondrial glycoprotein</fullName>
    </recommendedName>
</protein>
<dbReference type="OrthoDB" id="278212at2759"/>
<feature type="region of interest" description="Disordered" evidence="1">
    <location>
        <begin position="136"/>
        <end position="162"/>
    </location>
</feature>
<dbReference type="SUPFAM" id="SSF54529">
    <property type="entry name" value="Mitochondrial glycoprotein MAM33-like"/>
    <property type="match status" value="1"/>
</dbReference>
<organism evidence="2 3">
    <name type="scientific">Apostasia shenzhenica</name>
    <dbReference type="NCBI Taxonomy" id="1088818"/>
    <lineage>
        <taxon>Eukaryota</taxon>
        <taxon>Viridiplantae</taxon>
        <taxon>Streptophyta</taxon>
        <taxon>Embryophyta</taxon>
        <taxon>Tracheophyta</taxon>
        <taxon>Spermatophyta</taxon>
        <taxon>Magnoliopsida</taxon>
        <taxon>Liliopsida</taxon>
        <taxon>Asparagales</taxon>
        <taxon>Orchidaceae</taxon>
        <taxon>Apostasioideae</taxon>
        <taxon>Apostasia</taxon>
    </lineage>
</organism>
<evidence type="ECO:0000256" key="1">
    <source>
        <dbReference type="SAM" id="MobiDB-lite"/>
    </source>
</evidence>
<evidence type="ECO:0000313" key="2">
    <source>
        <dbReference type="EMBL" id="PKA63963.1"/>
    </source>
</evidence>
<evidence type="ECO:0000313" key="3">
    <source>
        <dbReference type="Proteomes" id="UP000236161"/>
    </source>
</evidence>
<sequence>MAMALFAVVGRATSTRAILAGRAVSRTSRIQRSFLPRTKPFWGLLSRETPCYRIRLPFNSVATFTSVANTSSSDGDLLRVMEEEIKCAEECDEHDRVADIPEGFPFEIQDKKGMNTITLKRNYHGESIEVLISMPSIVTGEDPENDRRVGDEEERERPSQSSIPLIVNVTKNEGHGLEFCCTAYPDELVIDSMSFRENKESDEEMLAYEGPDFSDLDENLQKSFHKYLEMRGISAMTTNFLHEYMINKDSCEYLFWLMNLKKLIEK</sequence>
<dbReference type="Gene3D" id="3.10.280.10">
    <property type="entry name" value="Mitochondrial glycoprotein"/>
    <property type="match status" value="1"/>
</dbReference>
<dbReference type="Proteomes" id="UP000236161">
    <property type="component" value="Unassembled WGS sequence"/>
</dbReference>
<dbReference type="FunFam" id="3.10.280.10:FF:000002">
    <property type="entry name" value="Mitochondrial glycoprotein family protein"/>
    <property type="match status" value="1"/>
</dbReference>
<reference evidence="2 3" key="1">
    <citation type="journal article" date="2017" name="Nature">
        <title>The Apostasia genome and the evolution of orchids.</title>
        <authorList>
            <person name="Zhang G.Q."/>
            <person name="Liu K.W."/>
            <person name="Li Z."/>
            <person name="Lohaus R."/>
            <person name="Hsiao Y.Y."/>
            <person name="Niu S.C."/>
            <person name="Wang J.Y."/>
            <person name="Lin Y.C."/>
            <person name="Xu Q."/>
            <person name="Chen L.J."/>
            <person name="Yoshida K."/>
            <person name="Fujiwara S."/>
            <person name="Wang Z.W."/>
            <person name="Zhang Y.Q."/>
            <person name="Mitsuda N."/>
            <person name="Wang M."/>
            <person name="Liu G.H."/>
            <person name="Pecoraro L."/>
            <person name="Huang H.X."/>
            <person name="Xiao X.J."/>
            <person name="Lin M."/>
            <person name="Wu X.Y."/>
            <person name="Wu W.L."/>
            <person name="Chen Y.Y."/>
            <person name="Chang S.B."/>
            <person name="Sakamoto S."/>
            <person name="Ohme-Takagi M."/>
            <person name="Yagi M."/>
            <person name="Zeng S.J."/>
            <person name="Shen C.Y."/>
            <person name="Yeh C.M."/>
            <person name="Luo Y.B."/>
            <person name="Tsai W.C."/>
            <person name="Van de Peer Y."/>
            <person name="Liu Z.J."/>
        </authorList>
    </citation>
    <scope>NUCLEOTIDE SEQUENCE [LARGE SCALE GENOMIC DNA]</scope>
    <source>
        <strain evidence="3">cv. Shenzhen</strain>
        <tissue evidence="2">Stem</tissue>
    </source>
</reference>
<accession>A0A2I0B838</accession>
<feature type="compositionally biased region" description="Basic and acidic residues" evidence="1">
    <location>
        <begin position="145"/>
        <end position="158"/>
    </location>
</feature>
<dbReference type="AlphaFoldDB" id="A0A2I0B838"/>
<dbReference type="PANTHER" id="PTHR10826:SF41">
    <property type="entry name" value="MITOCHONDRIAL GLYCOPROTEIN FAMILY PROTEIN"/>
    <property type="match status" value="1"/>
</dbReference>
<gene>
    <name evidence="2" type="ORF">AXF42_Ash004975</name>
</gene>
<evidence type="ECO:0008006" key="4">
    <source>
        <dbReference type="Google" id="ProtNLM"/>
    </source>
</evidence>
<name>A0A2I0B838_9ASPA</name>